<dbReference type="Gene3D" id="2.10.270.10">
    <property type="entry name" value="Cholin Binding"/>
    <property type="match status" value="1"/>
</dbReference>
<feature type="compositionally biased region" description="Gly residues" evidence="1">
    <location>
        <begin position="491"/>
        <end position="511"/>
    </location>
</feature>
<name>A0A9D2PV24_9FIRM</name>
<dbReference type="AlphaFoldDB" id="A0A9D2PV24"/>
<evidence type="ECO:0000313" key="3">
    <source>
        <dbReference type="Proteomes" id="UP000823863"/>
    </source>
</evidence>
<evidence type="ECO:0000313" key="2">
    <source>
        <dbReference type="EMBL" id="HJC67246.1"/>
    </source>
</evidence>
<protein>
    <submittedName>
        <fullName evidence="2">Uncharacterized protein</fullName>
    </submittedName>
</protein>
<accession>A0A9D2PV24</accession>
<comment type="caution">
    <text evidence="2">The sequence shown here is derived from an EMBL/GenBank/DDBJ whole genome shotgun (WGS) entry which is preliminary data.</text>
</comment>
<feature type="compositionally biased region" description="Acidic residues" evidence="1">
    <location>
        <begin position="453"/>
        <end position="484"/>
    </location>
</feature>
<feature type="non-terminal residue" evidence="2">
    <location>
        <position position="1"/>
    </location>
</feature>
<evidence type="ECO:0000256" key="1">
    <source>
        <dbReference type="SAM" id="MobiDB-lite"/>
    </source>
</evidence>
<gene>
    <name evidence="2" type="ORF">H9931_11110</name>
</gene>
<organism evidence="2 3">
    <name type="scientific">Candidatus Enterocloster excrementigallinarum</name>
    <dbReference type="NCBI Taxonomy" id="2838558"/>
    <lineage>
        <taxon>Bacteria</taxon>
        <taxon>Bacillati</taxon>
        <taxon>Bacillota</taxon>
        <taxon>Clostridia</taxon>
        <taxon>Lachnospirales</taxon>
        <taxon>Lachnospiraceae</taxon>
        <taxon>Enterocloster</taxon>
    </lineage>
</organism>
<dbReference type="SUPFAM" id="SSF69360">
    <property type="entry name" value="Cell wall binding repeat"/>
    <property type="match status" value="1"/>
</dbReference>
<feature type="region of interest" description="Disordered" evidence="1">
    <location>
        <begin position="445"/>
        <end position="514"/>
    </location>
</feature>
<reference evidence="2" key="1">
    <citation type="journal article" date="2021" name="PeerJ">
        <title>Extensive microbial diversity within the chicken gut microbiome revealed by metagenomics and culture.</title>
        <authorList>
            <person name="Gilroy R."/>
            <person name="Ravi A."/>
            <person name="Getino M."/>
            <person name="Pursley I."/>
            <person name="Horton D.L."/>
            <person name="Alikhan N.F."/>
            <person name="Baker D."/>
            <person name="Gharbi K."/>
            <person name="Hall N."/>
            <person name="Watson M."/>
            <person name="Adriaenssens E.M."/>
            <person name="Foster-Nyarko E."/>
            <person name="Jarju S."/>
            <person name="Secka A."/>
            <person name="Antonio M."/>
            <person name="Oren A."/>
            <person name="Chaudhuri R.R."/>
            <person name="La Ragione R."/>
            <person name="Hildebrand F."/>
            <person name="Pallen M.J."/>
        </authorList>
    </citation>
    <scope>NUCLEOTIDE SEQUENCE</scope>
    <source>
        <strain evidence="2">CHK198-12963</strain>
    </source>
</reference>
<proteinExistence type="predicted"/>
<dbReference type="EMBL" id="DWWB01000061">
    <property type="protein sequence ID" value="HJC67246.1"/>
    <property type="molecule type" value="Genomic_DNA"/>
</dbReference>
<dbReference type="Proteomes" id="UP000823863">
    <property type="component" value="Unassembled WGS sequence"/>
</dbReference>
<sequence>LDSPNASYTASDGDEVSLYVTKKEEEPEQKITVTIAILDENLDEIGRKTVEVAAESGLSVKTNQEWLDISGIDIEGYELDSPNASYTASDGDEVSLYVTKKEDPDTDIIMNVQFYEDTEDNVIAGGDYFVPAGVQNYSVLDQYVPEGYKIAVSGDFFAEEGATLKVRVEKDETEEPTEDIIMNIQFYEDTEDNVIAGGDYFVPAGIQNYSVLDKYAPVGYKIAVTGDFLAEEGAELKVRVEKIQPTIINVVFTDAQGNNVGGGDYFVDEDGDGIFNYSELDVPEGYKLVVTGDAFVNDFVGKTTELKVVRDGAAIINAQFVDEDGNVIAGGDYFVDEDGDGIFNYSELAEYVPEGYTMQTLGDAFVAEGTFIINISKDNEEPETKNVTITYVDENGKIVGTQTIEVPAGDNNINTSKLTVPEGFELVWTGDLAIEDGAVTVEVKATENPDNPDNPDPEDPDNPDNPDPEDPDNPDNPDNPDPDQPDNPNQGGSGSGSSGGSSGGSGGGSGSATGSHALKSGEWILDDIGWWYQYSDNTYAKAGWYSLVWRGNTDWYYFNEAGYLISGWFEQNGNRYFLHDVHDGTFGRMYTGWNQVEGQWYFFNDNADNGTVGALVERAQVPAELLNQ</sequence>
<reference evidence="2" key="2">
    <citation type="submission" date="2021-04" db="EMBL/GenBank/DDBJ databases">
        <authorList>
            <person name="Gilroy R."/>
        </authorList>
    </citation>
    <scope>NUCLEOTIDE SEQUENCE</scope>
    <source>
        <strain evidence="2">CHK198-12963</strain>
    </source>
</reference>